<organism evidence="1 2">
    <name type="scientific">Nitzschia inconspicua</name>
    <dbReference type="NCBI Taxonomy" id="303405"/>
    <lineage>
        <taxon>Eukaryota</taxon>
        <taxon>Sar</taxon>
        <taxon>Stramenopiles</taxon>
        <taxon>Ochrophyta</taxon>
        <taxon>Bacillariophyta</taxon>
        <taxon>Bacillariophyceae</taxon>
        <taxon>Bacillariophycidae</taxon>
        <taxon>Bacillariales</taxon>
        <taxon>Bacillariaceae</taxon>
        <taxon>Nitzschia</taxon>
    </lineage>
</organism>
<gene>
    <name evidence="1" type="ORF">IV203_036678</name>
</gene>
<evidence type="ECO:0000313" key="1">
    <source>
        <dbReference type="EMBL" id="KAG7361577.1"/>
    </source>
</evidence>
<protein>
    <submittedName>
        <fullName evidence="1">Uncharacterized protein</fullName>
    </submittedName>
</protein>
<reference evidence="1" key="2">
    <citation type="submission" date="2021-04" db="EMBL/GenBank/DDBJ databases">
        <authorList>
            <person name="Podell S."/>
        </authorList>
    </citation>
    <scope>NUCLEOTIDE SEQUENCE</scope>
    <source>
        <strain evidence="1">Hildebrandi</strain>
    </source>
</reference>
<sequence>MTHPFSEDPRRPSVLISGVESDTDDEFEDAFALDGLRPMVSNLQAVLEAATISDLQAALEAASLAERATELQNFALLSETTRHTDIDNVIEGAARKAASRAA</sequence>
<dbReference type="EMBL" id="JAGRRH010000013">
    <property type="protein sequence ID" value="KAG7361577.1"/>
    <property type="molecule type" value="Genomic_DNA"/>
</dbReference>
<name>A0A9K3LGC5_9STRA</name>
<dbReference type="AlphaFoldDB" id="A0A9K3LGC5"/>
<dbReference type="Proteomes" id="UP000693970">
    <property type="component" value="Unassembled WGS sequence"/>
</dbReference>
<evidence type="ECO:0000313" key="2">
    <source>
        <dbReference type="Proteomes" id="UP000693970"/>
    </source>
</evidence>
<keyword evidence="2" id="KW-1185">Reference proteome</keyword>
<reference evidence="1" key="1">
    <citation type="journal article" date="2021" name="Sci. Rep.">
        <title>Diploid genomic architecture of Nitzschia inconspicua, an elite biomass production diatom.</title>
        <authorList>
            <person name="Oliver A."/>
            <person name="Podell S."/>
            <person name="Pinowska A."/>
            <person name="Traller J.C."/>
            <person name="Smith S.R."/>
            <person name="McClure R."/>
            <person name="Beliaev A."/>
            <person name="Bohutskyi P."/>
            <person name="Hill E.A."/>
            <person name="Rabines A."/>
            <person name="Zheng H."/>
            <person name="Allen L.Z."/>
            <person name="Kuo A."/>
            <person name="Grigoriev I.V."/>
            <person name="Allen A.E."/>
            <person name="Hazlebeck D."/>
            <person name="Allen E.E."/>
        </authorList>
    </citation>
    <scope>NUCLEOTIDE SEQUENCE</scope>
    <source>
        <strain evidence="1">Hildebrandi</strain>
    </source>
</reference>
<proteinExistence type="predicted"/>
<comment type="caution">
    <text evidence="1">The sequence shown here is derived from an EMBL/GenBank/DDBJ whole genome shotgun (WGS) entry which is preliminary data.</text>
</comment>
<accession>A0A9K3LGC5</accession>